<dbReference type="InterPro" id="IPR024727">
    <property type="entry name" value="NAD_Glu_DH_N_ACT1"/>
</dbReference>
<proteinExistence type="predicted"/>
<dbReference type="SUPFAM" id="SSF51735">
    <property type="entry name" value="NAD(P)-binding Rossmann-fold domains"/>
    <property type="match status" value="1"/>
</dbReference>
<accession>A0ABY6BCG8</accession>
<dbReference type="Gene3D" id="3.40.50.720">
    <property type="entry name" value="NAD(P)-binding Rossmann-like Domain"/>
    <property type="match status" value="1"/>
</dbReference>
<evidence type="ECO:0000259" key="5">
    <source>
        <dbReference type="Pfam" id="PF21076"/>
    </source>
</evidence>
<dbReference type="InterPro" id="IPR048381">
    <property type="entry name" value="GDH_C"/>
</dbReference>
<keyword evidence="1" id="KW-0560">Oxidoreductase</keyword>
<dbReference type="Pfam" id="PF21077">
    <property type="entry name" value="GDH_ACT3"/>
    <property type="match status" value="1"/>
</dbReference>
<dbReference type="Proteomes" id="UP001064632">
    <property type="component" value="Chromosome"/>
</dbReference>
<dbReference type="Pfam" id="PF21078">
    <property type="entry name" value="GDH_HM3"/>
    <property type="match status" value="1"/>
</dbReference>
<feature type="domain" description="NAD-glutamate dehydrogenase N-terminal ACT1" evidence="4">
    <location>
        <begin position="35"/>
        <end position="177"/>
    </location>
</feature>
<feature type="domain" description="NAD-glutamate dehydrogenase ACT3" evidence="6">
    <location>
        <begin position="550"/>
        <end position="627"/>
    </location>
</feature>
<dbReference type="PANTHER" id="PTHR43403:SF1">
    <property type="entry name" value="NAD-SPECIFIC GLUTAMATE DEHYDROGENASE"/>
    <property type="match status" value="1"/>
</dbReference>
<feature type="domain" description="NAD-glutamate dehydrogenase catalytic" evidence="2">
    <location>
        <begin position="768"/>
        <end position="1263"/>
    </location>
</feature>
<dbReference type="Pfam" id="PF21079">
    <property type="entry name" value="GDH_HM2"/>
    <property type="match status" value="1"/>
</dbReference>
<dbReference type="InterPro" id="IPR046346">
    <property type="entry name" value="Aminoacid_DH-like_N_sf"/>
</dbReference>
<dbReference type="InterPro" id="IPR049058">
    <property type="entry name" value="NAD_Glu_DH_HM2"/>
</dbReference>
<dbReference type="Pfam" id="PF21074">
    <property type="entry name" value="GDH_C"/>
    <property type="match status" value="1"/>
</dbReference>
<evidence type="ECO:0000259" key="3">
    <source>
        <dbReference type="Pfam" id="PF21074"/>
    </source>
</evidence>
<dbReference type="PIRSF" id="PIRSF036761">
    <property type="entry name" value="GDH_Mll4104"/>
    <property type="match status" value="1"/>
</dbReference>
<dbReference type="Pfam" id="PF21073">
    <property type="entry name" value="GDH_HM1"/>
    <property type="match status" value="1"/>
</dbReference>
<dbReference type="InterPro" id="IPR028971">
    <property type="entry name" value="NAD-GDH_cat"/>
</dbReference>
<dbReference type="InterPro" id="IPR007780">
    <property type="entry name" value="NAD_Glu_DH_bac"/>
</dbReference>
<keyword evidence="8" id="KW-1185">Reference proteome</keyword>
<gene>
    <name evidence="7" type="ORF">N4264_22775</name>
</gene>
<evidence type="ECO:0000313" key="7">
    <source>
        <dbReference type="EMBL" id="UXI67530.1"/>
    </source>
</evidence>
<evidence type="ECO:0000259" key="4">
    <source>
        <dbReference type="Pfam" id="PF21075"/>
    </source>
</evidence>
<dbReference type="Pfam" id="PF21076">
    <property type="entry name" value="GDH_ACT2"/>
    <property type="match status" value="1"/>
</dbReference>
<dbReference type="InterPro" id="IPR036291">
    <property type="entry name" value="NAD(P)-bd_dom_sf"/>
</dbReference>
<organism evidence="7 8">
    <name type="scientific">Tahibacter amnicola</name>
    <dbReference type="NCBI Taxonomy" id="2976241"/>
    <lineage>
        <taxon>Bacteria</taxon>
        <taxon>Pseudomonadati</taxon>
        <taxon>Pseudomonadota</taxon>
        <taxon>Gammaproteobacteria</taxon>
        <taxon>Lysobacterales</taxon>
        <taxon>Rhodanobacteraceae</taxon>
        <taxon>Tahibacter</taxon>
    </lineage>
</organism>
<dbReference type="InterPro" id="IPR049056">
    <property type="entry name" value="NAD_Glu_DH_HM3"/>
</dbReference>
<dbReference type="InterPro" id="IPR049064">
    <property type="entry name" value="NAD_Glu_DH_ACT3"/>
</dbReference>
<evidence type="ECO:0000313" key="8">
    <source>
        <dbReference type="Proteomes" id="UP001064632"/>
    </source>
</evidence>
<feature type="domain" description="NAD-specific glutamate dehydrogenase C-terminal" evidence="3">
    <location>
        <begin position="1308"/>
        <end position="1644"/>
    </location>
</feature>
<protein>
    <submittedName>
        <fullName evidence="7">NAD-glutamate dehydrogenase</fullName>
    </submittedName>
</protein>
<dbReference type="PANTHER" id="PTHR43403">
    <property type="entry name" value="NAD-SPECIFIC GLUTAMATE DEHYDROGENASE"/>
    <property type="match status" value="1"/>
</dbReference>
<dbReference type="RefSeq" id="WP_261694500.1">
    <property type="nucleotide sequence ID" value="NZ_CP104694.1"/>
</dbReference>
<evidence type="ECO:0000256" key="1">
    <source>
        <dbReference type="ARBA" id="ARBA00023002"/>
    </source>
</evidence>
<feature type="domain" description="NAD-glutamate dehydrogenase ACT2" evidence="5">
    <location>
        <begin position="406"/>
        <end position="495"/>
    </location>
</feature>
<dbReference type="SUPFAM" id="SSF53223">
    <property type="entry name" value="Aminoacid dehydrogenase-like, N-terminal domain"/>
    <property type="match status" value="1"/>
</dbReference>
<name>A0ABY6BCG8_9GAMM</name>
<dbReference type="Pfam" id="PF05088">
    <property type="entry name" value="Bac_GDH_CD"/>
    <property type="match status" value="1"/>
</dbReference>
<dbReference type="InterPro" id="IPR049062">
    <property type="entry name" value="NAD_Glu_DH_ACT2"/>
</dbReference>
<reference evidence="7" key="1">
    <citation type="submission" date="2022-09" db="EMBL/GenBank/DDBJ databases">
        <title>Tahibacter sp. nov., isolated from a fresh water.</title>
        <authorList>
            <person name="Baek J.H."/>
            <person name="Lee J.K."/>
            <person name="Kim J.M."/>
            <person name="Jeon C.O."/>
        </authorList>
    </citation>
    <scope>NUCLEOTIDE SEQUENCE</scope>
    <source>
        <strain evidence="7">W38</strain>
    </source>
</reference>
<dbReference type="Pfam" id="PF21075">
    <property type="entry name" value="GDH_ACT1"/>
    <property type="match status" value="1"/>
</dbReference>
<evidence type="ECO:0000259" key="6">
    <source>
        <dbReference type="Pfam" id="PF21077"/>
    </source>
</evidence>
<evidence type="ECO:0000259" key="2">
    <source>
        <dbReference type="Pfam" id="PF05088"/>
    </source>
</evidence>
<dbReference type="InterPro" id="IPR049059">
    <property type="entry name" value="NAD_Glu_DH_HM1"/>
</dbReference>
<dbReference type="EMBL" id="CP104694">
    <property type="protein sequence ID" value="UXI67530.1"/>
    <property type="molecule type" value="Genomic_DNA"/>
</dbReference>
<sequence length="1652" mass="183297">MSAKSEIAQTPAVEAVLTELKSKLTAARLKEAQTFAAQLLRRIPADDLAVRPASQWAAMALDLLEFVRVRKAGVPSVRVINPTLEEQGYESTHSVLEVVTDDSPFLVDSVSMAVSGAGLLVHAIAHPVFSIERDAGGHVLHLSADSDGGKGRLESIMHFEISRVAEAEEMARLKDKIAAVLADVRSAVVDWKAMRDKMLSLASDLPQRKLPIDAAGVAEAQEFLRFVADDHFTFLGYREYKVDKVGDEDVLATVPSSGLGILRNDDSPAPRPLRTLVARDLPQSGSIDAIILTKTNSRATVHRPAYMDYISVLGFNDAGVPVTEQRFLGLFTSGAYMRRPQDVPLVRHKYEGVMARSGLKRESHSGKAMRHILETLPRDELFQATEEELFGTATGILALQERTRSRVFVRRDKYGRFFSCLVFIPRDRFDHATRERIEAMFKRALHGDRVDSTVQVGESALARLHLIIRPKSGERPEYDVAELEQKLGQLVRNWSDELRDALIQKHGEDKGLKLAHRFGKALPASYIEEVTPLLAVADVDAAAALKTSEDIRLSLYRSRKKGGGLRFKLFRYGAPITLSEALPMLENMGLKILSEHPYEMDLGESIISIQDFDVQPAMRFEFDIDEVREAFQNAFERIWRGQAENDGFNKLILGANMDWRQVAMLRGYCKYLLQTGVPFSQSYMEETLNHYPAIAGLLVELFEIKFDPDRDGASKASVEQAKKRLMKELEALVPEDVRTTNAAAFEALYASRTESRETQADAVIAVIRVLLDRVASLDEDRILRSFASVIRATLRTGFYQTVGGKPKDYISFKFDPAQVPDLPKPRPYREIFVYSPRVEGVHLRFGPVARGGLRWSDRREDFRTEVLGLVKAQMVKNTVIVPVGAKGGFFVKRLPAGGDRDAVLAEGIACYRMFINGLLDITDNLVDGKVVHPQRVVRHDNDDPYLVVAADKGTATFSDIANSISADHGFWLGDAFASGGSVGYDHKGMGITAKGGWESVKRHFRAMGRDSQSEDFTCVGIGDMSGDVFGNGMLLSKHIRLVAAFDHRHIFLDPNPNAAVSFRERTRMFALPRSSWADYDASLISKGGGIFPRTAKTIPVSPEVREALGIDAAVDALAPNDLMRAILKAPVDLLWNGGIGTYVKAESETNADVGDRANNAIRINGKELRCRLVGEGGNLGMTQRGRIEAALSAGVLLNTDFIDNSAGVDTSDHEVNIKILLGDAVLRDELTIEARNVLLADMTDEVERLVLIDNYRQNQAISVMERMSVSRLGAKQHFVRTLESQGLLDRQLEFLPSDAEFAERKSRGLGLTRPELSILLSYSKIVLFQQLLDSDVPEDAYLSRELKRYFPEPLREKYADHMERHRLKREIIATAVTNSMINRMGATFVLRMQEDTGQAPAPIAKAFTIAREVLDARGLWASIEALDGKVNGNAQIDALLVIWQLLRNMTRWLLNQPGESLDIARAVARYEPGMLALRQDLLRVIAPSEKQAYASARERWLAQGFPADLADQLAAIPALGSALDVISVTETQKSAVGPVAEVYYALGEALHLKWLMQKIEELPVESRWHAHARGSLRDELYVQHRALAAQVLNKGGKGGGAELVEQWLNRDDASLKFTLGMFADMRTQVVTDYPIVSVAVRRLAQLVQAGAR</sequence>